<evidence type="ECO:0000256" key="2">
    <source>
        <dbReference type="ARBA" id="ARBA00012150"/>
    </source>
</evidence>
<evidence type="ECO:0000259" key="8">
    <source>
        <dbReference type="PROSITE" id="PS51160"/>
    </source>
</evidence>
<dbReference type="InterPro" id="IPR036046">
    <property type="entry name" value="Acylphosphatase-like_dom_sf"/>
</dbReference>
<comment type="catalytic activity">
    <reaction evidence="4 5 6">
        <text>an acyl phosphate + H2O = a carboxylate + phosphate + H(+)</text>
        <dbReference type="Rhea" id="RHEA:14965"/>
        <dbReference type="ChEBI" id="CHEBI:15377"/>
        <dbReference type="ChEBI" id="CHEBI:15378"/>
        <dbReference type="ChEBI" id="CHEBI:29067"/>
        <dbReference type="ChEBI" id="CHEBI:43474"/>
        <dbReference type="ChEBI" id="CHEBI:59918"/>
        <dbReference type="EC" id="3.6.1.7"/>
    </reaction>
</comment>
<organism evidence="9 10">
    <name type="scientific">Bacillus pumilus</name>
    <name type="common">Bacillus mesentericus</name>
    <dbReference type="NCBI Taxonomy" id="1408"/>
    <lineage>
        <taxon>Bacteria</taxon>
        <taxon>Bacillati</taxon>
        <taxon>Bacillota</taxon>
        <taxon>Bacilli</taxon>
        <taxon>Bacillales</taxon>
        <taxon>Bacillaceae</taxon>
        <taxon>Bacillus</taxon>
    </lineage>
</organism>
<evidence type="ECO:0000256" key="7">
    <source>
        <dbReference type="RuleBase" id="RU004168"/>
    </source>
</evidence>
<dbReference type="SUPFAM" id="SSF54975">
    <property type="entry name" value="Acylphosphatase/BLUF domain-like"/>
    <property type="match status" value="1"/>
</dbReference>
<evidence type="ECO:0000256" key="6">
    <source>
        <dbReference type="RuleBase" id="RU000553"/>
    </source>
</evidence>
<evidence type="ECO:0000256" key="1">
    <source>
        <dbReference type="ARBA" id="ARBA00005614"/>
    </source>
</evidence>
<gene>
    <name evidence="9" type="ORF">FO508_16770</name>
</gene>
<name>A0AAE3WN42_BACPU</name>
<dbReference type="EMBL" id="VKQA01000007">
    <property type="protein sequence ID" value="MDR4251972.1"/>
    <property type="molecule type" value="Genomic_DNA"/>
</dbReference>
<feature type="active site" evidence="5">
    <location>
        <position position="48"/>
    </location>
</feature>
<dbReference type="InterPro" id="IPR017968">
    <property type="entry name" value="Acylphosphatase_CS"/>
</dbReference>
<evidence type="ECO:0000256" key="5">
    <source>
        <dbReference type="PROSITE-ProRule" id="PRU00520"/>
    </source>
</evidence>
<protein>
    <recommendedName>
        <fullName evidence="3 5">Acylphosphatase</fullName>
        <ecNumber evidence="2 5">3.6.1.7</ecNumber>
    </recommendedName>
</protein>
<dbReference type="PROSITE" id="PS51160">
    <property type="entry name" value="ACYLPHOSPHATASE_3"/>
    <property type="match status" value="1"/>
</dbReference>
<dbReference type="Pfam" id="PF00708">
    <property type="entry name" value="Acylphosphatase"/>
    <property type="match status" value="1"/>
</dbReference>
<comment type="caution">
    <text evidence="9">The sequence shown here is derived from an EMBL/GenBank/DDBJ whole genome shotgun (WGS) entry which is preliminary data.</text>
</comment>
<feature type="domain" description="Acylphosphatase-like" evidence="8">
    <location>
        <begin position="15"/>
        <end position="101"/>
    </location>
</feature>
<dbReference type="PANTHER" id="PTHR47268:SF4">
    <property type="entry name" value="ACYLPHOSPHATASE"/>
    <property type="match status" value="1"/>
</dbReference>
<reference evidence="9" key="1">
    <citation type="submission" date="2019-07" db="EMBL/GenBank/DDBJ databases">
        <title>Phylogenomic Reclassification of ATCC Bacillus Strains and Various Taxa within the Genus Bacillus.</title>
        <authorList>
            <person name="Riojas M.A."/>
            <person name="Frank A.M."/>
            <person name="Fenn S.L."/>
            <person name="King S."/>
            <person name="Brower S."/>
            <person name="Hazbon M.H."/>
        </authorList>
    </citation>
    <scope>NUCLEOTIDE SEQUENCE</scope>
    <source>
        <strain evidence="9">ATCC 27142</strain>
    </source>
</reference>
<proteinExistence type="inferred from homology"/>
<dbReference type="PRINTS" id="PR00112">
    <property type="entry name" value="ACYLPHPHTASE"/>
</dbReference>
<feature type="active site" evidence="5">
    <location>
        <position position="30"/>
    </location>
</feature>
<evidence type="ECO:0000313" key="10">
    <source>
        <dbReference type="Proteomes" id="UP001182042"/>
    </source>
</evidence>
<evidence type="ECO:0000256" key="3">
    <source>
        <dbReference type="ARBA" id="ARBA00015991"/>
    </source>
</evidence>
<accession>A0AAE3WN42</accession>
<evidence type="ECO:0000313" key="9">
    <source>
        <dbReference type="EMBL" id="MDR4251972.1"/>
    </source>
</evidence>
<keyword evidence="5 6" id="KW-0378">Hydrolase</keyword>
<sequence>MLWYDEKKGEMTLIHYHAIVTGRVQGVGFRYFVQGEAVNRGMKGWVRNTDEGHVELKVEGEQQKVLDFLKTVRKGSPFSKVTDMQMEPLTELAHYKDFRIR</sequence>
<dbReference type="Gene3D" id="3.30.70.100">
    <property type="match status" value="1"/>
</dbReference>
<dbReference type="PANTHER" id="PTHR47268">
    <property type="entry name" value="ACYLPHOSPHATASE"/>
    <property type="match status" value="1"/>
</dbReference>
<dbReference type="NCBIfam" id="NF010995">
    <property type="entry name" value="PRK14420.1"/>
    <property type="match status" value="1"/>
</dbReference>
<dbReference type="Proteomes" id="UP001182042">
    <property type="component" value="Unassembled WGS sequence"/>
</dbReference>
<dbReference type="AlphaFoldDB" id="A0AAE3WN42"/>
<dbReference type="InterPro" id="IPR020456">
    <property type="entry name" value="Acylphosphatase"/>
</dbReference>
<dbReference type="PROSITE" id="PS00151">
    <property type="entry name" value="ACYLPHOSPHATASE_2"/>
    <property type="match status" value="1"/>
</dbReference>
<dbReference type="InterPro" id="IPR001792">
    <property type="entry name" value="Acylphosphatase-like_dom"/>
</dbReference>
<comment type="similarity">
    <text evidence="1 7">Belongs to the acylphosphatase family.</text>
</comment>
<dbReference type="PROSITE" id="PS00150">
    <property type="entry name" value="ACYLPHOSPHATASE_1"/>
    <property type="match status" value="1"/>
</dbReference>
<evidence type="ECO:0000256" key="4">
    <source>
        <dbReference type="ARBA" id="ARBA00047645"/>
    </source>
</evidence>
<dbReference type="GO" id="GO:0003998">
    <property type="term" value="F:acylphosphatase activity"/>
    <property type="evidence" value="ECO:0007669"/>
    <property type="project" value="UniProtKB-EC"/>
</dbReference>
<dbReference type="EC" id="3.6.1.7" evidence="2 5"/>